<name>A0A8K0UH15_9AGAR</name>
<feature type="compositionally biased region" description="Acidic residues" evidence="1">
    <location>
        <begin position="252"/>
        <end position="272"/>
    </location>
</feature>
<evidence type="ECO:0000313" key="3">
    <source>
        <dbReference type="Proteomes" id="UP000813824"/>
    </source>
</evidence>
<dbReference type="AlphaFoldDB" id="A0A8K0UH15"/>
<comment type="caution">
    <text evidence="2">The sequence shown here is derived from an EMBL/GenBank/DDBJ whole genome shotgun (WGS) entry which is preliminary data.</text>
</comment>
<dbReference type="Proteomes" id="UP000813824">
    <property type="component" value="Unassembled WGS sequence"/>
</dbReference>
<reference evidence="2" key="1">
    <citation type="journal article" date="2021" name="New Phytol.">
        <title>Evolutionary innovations through gain and loss of genes in the ectomycorrhizal Boletales.</title>
        <authorList>
            <person name="Wu G."/>
            <person name="Miyauchi S."/>
            <person name="Morin E."/>
            <person name="Kuo A."/>
            <person name="Drula E."/>
            <person name="Varga T."/>
            <person name="Kohler A."/>
            <person name="Feng B."/>
            <person name="Cao Y."/>
            <person name="Lipzen A."/>
            <person name="Daum C."/>
            <person name="Hundley H."/>
            <person name="Pangilinan J."/>
            <person name="Johnson J."/>
            <person name="Barry K."/>
            <person name="LaButti K."/>
            <person name="Ng V."/>
            <person name="Ahrendt S."/>
            <person name="Min B."/>
            <person name="Choi I.G."/>
            <person name="Park H."/>
            <person name="Plett J.M."/>
            <person name="Magnuson J."/>
            <person name="Spatafora J.W."/>
            <person name="Nagy L.G."/>
            <person name="Henrissat B."/>
            <person name="Grigoriev I.V."/>
            <person name="Yang Z.L."/>
            <person name="Xu J."/>
            <person name="Martin F.M."/>
        </authorList>
    </citation>
    <scope>NUCLEOTIDE SEQUENCE</scope>
    <source>
        <strain evidence="2">KKN 215</strain>
    </source>
</reference>
<feature type="non-terminal residue" evidence="2">
    <location>
        <position position="1"/>
    </location>
</feature>
<proteinExistence type="predicted"/>
<accession>A0A8K0UH15</accession>
<dbReference type="EMBL" id="JAEVFJ010000035">
    <property type="protein sequence ID" value="KAH8091640.1"/>
    <property type="molecule type" value="Genomic_DNA"/>
</dbReference>
<feature type="compositionally biased region" description="Acidic residues" evidence="1">
    <location>
        <begin position="228"/>
        <end position="244"/>
    </location>
</feature>
<protein>
    <submittedName>
        <fullName evidence="2">Uncharacterized protein</fullName>
    </submittedName>
</protein>
<keyword evidence="3" id="KW-1185">Reference proteome</keyword>
<evidence type="ECO:0000256" key="1">
    <source>
        <dbReference type="SAM" id="MobiDB-lite"/>
    </source>
</evidence>
<organism evidence="2 3">
    <name type="scientific">Cristinia sonorae</name>
    <dbReference type="NCBI Taxonomy" id="1940300"/>
    <lineage>
        <taxon>Eukaryota</taxon>
        <taxon>Fungi</taxon>
        <taxon>Dikarya</taxon>
        <taxon>Basidiomycota</taxon>
        <taxon>Agaricomycotina</taxon>
        <taxon>Agaricomycetes</taxon>
        <taxon>Agaricomycetidae</taxon>
        <taxon>Agaricales</taxon>
        <taxon>Pleurotineae</taxon>
        <taxon>Stephanosporaceae</taxon>
        <taxon>Cristinia</taxon>
    </lineage>
</organism>
<feature type="region of interest" description="Disordered" evidence="1">
    <location>
        <begin position="226"/>
        <end position="272"/>
    </location>
</feature>
<evidence type="ECO:0000313" key="2">
    <source>
        <dbReference type="EMBL" id="KAH8091640.1"/>
    </source>
</evidence>
<sequence length="272" mass="31428">NQSISEGDERQTVHELYLSNSSIAFWKRTSVTRDSSASQQQEWKTTGLEICFFRFLELGGLAQDVDEFFDFLAHFPIHDARAFRTSDLFPCSKVWPAMFSLMPHIEQITLDGLSPGPARILNSKRPVAGSSGFLQQEYILPKLEELILYETWFRFRPPHPSAKFLCVRELCTVILERQMAGLVLKRIVVTNCVNMDERDISLMRSMLQGSGIDICWDERTYRERIEQMEDVENPPEPDNSDDDSWFDRSECDSDSDEDSEDDDTDDDDDPYP</sequence>
<gene>
    <name evidence="2" type="ORF">BXZ70DRAFT_473174</name>
</gene>